<evidence type="ECO:0000259" key="4">
    <source>
        <dbReference type="PROSITE" id="PS00662"/>
    </source>
</evidence>
<dbReference type="AlphaFoldDB" id="A0A2U8FG60"/>
<organism evidence="5 6">
    <name type="scientific">Helicobacter apodemus</name>
    <dbReference type="NCBI Taxonomy" id="135569"/>
    <lineage>
        <taxon>Bacteria</taxon>
        <taxon>Pseudomonadati</taxon>
        <taxon>Campylobacterota</taxon>
        <taxon>Epsilonproteobacteria</taxon>
        <taxon>Campylobacterales</taxon>
        <taxon>Helicobacteraceae</taxon>
        <taxon>Helicobacter</taxon>
    </lineage>
</organism>
<dbReference type="Proteomes" id="UP000244890">
    <property type="component" value="Chromosome"/>
</dbReference>
<keyword evidence="3" id="KW-0067">ATP-binding</keyword>
<name>A0A2U8FG60_9HELI</name>
<dbReference type="KEGG" id="had:CDV25_06910"/>
<reference evidence="5 6" key="1">
    <citation type="submission" date="2017-06" db="EMBL/GenBank/DDBJ databases">
        <title>Complete genome of Helicobacter apodemus.</title>
        <authorList>
            <person name="Cho S."/>
        </authorList>
    </citation>
    <scope>NUCLEOTIDE SEQUENCE [LARGE SCALE GENOMIC DNA]</scope>
    <source>
        <strain evidence="6">SNUVETPUB-15-01</strain>
    </source>
</reference>
<evidence type="ECO:0000313" key="5">
    <source>
        <dbReference type="EMBL" id="AWI35098.1"/>
    </source>
</evidence>
<dbReference type="EMBL" id="CP021886">
    <property type="protein sequence ID" value="AWI35098.1"/>
    <property type="molecule type" value="Genomic_DNA"/>
</dbReference>
<evidence type="ECO:0000313" key="6">
    <source>
        <dbReference type="Proteomes" id="UP000244890"/>
    </source>
</evidence>
<dbReference type="GO" id="GO:0005524">
    <property type="term" value="F:ATP binding"/>
    <property type="evidence" value="ECO:0007669"/>
    <property type="project" value="UniProtKB-KW"/>
</dbReference>
<dbReference type="PROSITE" id="PS00662">
    <property type="entry name" value="T2SP_E"/>
    <property type="match status" value="1"/>
</dbReference>
<keyword evidence="2" id="KW-0547">Nucleotide-binding</keyword>
<dbReference type="PANTHER" id="PTHR30258">
    <property type="entry name" value="TYPE II SECRETION SYSTEM PROTEIN GSPE-RELATED"/>
    <property type="match status" value="1"/>
</dbReference>
<dbReference type="Pfam" id="PF00437">
    <property type="entry name" value="T2SSE"/>
    <property type="match status" value="1"/>
</dbReference>
<dbReference type="GO" id="GO:0005886">
    <property type="term" value="C:plasma membrane"/>
    <property type="evidence" value="ECO:0007669"/>
    <property type="project" value="TreeGrafter"/>
</dbReference>
<dbReference type="InterPro" id="IPR003593">
    <property type="entry name" value="AAA+_ATPase"/>
</dbReference>
<evidence type="ECO:0000256" key="1">
    <source>
        <dbReference type="ARBA" id="ARBA00006611"/>
    </source>
</evidence>
<dbReference type="GO" id="GO:0016887">
    <property type="term" value="F:ATP hydrolysis activity"/>
    <property type="evidence" value="ECO:0007669"/>
    <property type="project" value="TreeGrafter"/>
</dbReference>
<accession>A0A2U8FG60</accession>
<evidence type="ECO:0000256" key="3">
    <source>
        <dbReference type="ARBA" id="ARBA00022840"/>
    </source>
</evidence>
<dbReference type="PANTHER" id="PTHR30258:SF2">
    <property type="entry name" value="COMG OPERON PROTEIN 1"/>
    <property type="match status" value="1"/>
</dbReference>
<dbReference type="InterPro" id="IPR001482">
    <property type="entry name" value="T2SS/T4SS_dom"/>
</dbReference>
<dbReference type="CDD" id="cd01129">
    <property type="entry name" value="PulE-GspE-like"/>
    <property type="match status" value="1"/>
</dbReference>
<gene>
    <name evidence="5" type="ORF">CDV25_06910</name>
</gene>
<feature type="domain" description="Bacterial type II secretion system protein E" evidence="4">
    <location>
        <begin position="295"/>
        <end position="309"/>
    </location>
</feature>
<dbReference type="Gene3D" id="3.40.50.300">
    <property type="entry name" value="P-loop containing nucleotide triphosphate hydrolases"/>
    <property type="match status" value="1"/>
</dbReference>
<dbReference type="SUPFAM" id="SSF52540">
    <property type="entry name" value="P-loop containing nucleoside triphosphate hydrolases"/>
    <property type="match status" value="1"/>
</dbReference>
<comment type="similarity">
    <text evidence="1">Belongs to the GSP E family.</text>
</comment>
<dbReference type="OrthoDB" id="9805147at2"/>
<sequence length="457" mass="52706">MLLNTEQIEYFQAIIVKNDDEKLFVGLKNADEFKYHDFFKKHFNAKTLEFGRISREDFNKALLWLKLEERLKRLLSQIFDEIQKVSEGKNSSILELVTLILQEGVSKRASDIHFQKDFENCRICFRIDGVLIERFSFQGWVFAPLSSSLKLLANLNITETTIPQDGRFSLELLKENSKRVLDFRVSVLPLIEGESIVLRILDKQKTFFPLEDLGFLPLQMEKIKRLFSLPYGLVFITGPTGSGKSTTMYGILNIIKDKNLKIITLEDPVEYRLHRIAQVVVGQKMSFVNILKNVLRQDPDVIILGEVRDRETLQIAIQAAFTGHLVFATLHTNDSLDTIVRLLDMGLEPYFIAQSLSGIIAQRLIRKLCVCKVLEDNSFVSRGCVICNNTGYNGREVIAEVLEMDKVLEDFIYQRIDKQRALELLRQRDLDFSLYQQGLKKVELGITDLKEVYRVVK</sequence>
<evidence type="ECO:0000256" key="2">
    <source>
        <dbReference type="ARBA" id="ARBA00022741"/>
    </source>
</evidence>
<proteinExistence type="inferred from homology"/>
<protein>
    <submittedName>
        <fullName evidence="5">General secretion pathway protein GspE</fullName>
    </submittedName>
</protein>
<dbReference type="SMART" id="SM00382">
    <property type="entry name" value="AAA"/>
    <property type="match status" value="1"/>
</dbReference>
<dbReference type="InterPro" id="IPR027417">
    <property type="entry name" value="P-loop_NTPase"/>
</dbReference>
<dbReference type="Gene3D" id="3.30.450.90">
    <property type="match status" value="1"/>
</dbReference>